<dbReference type="InterPro" id="IPR036188">
    <property type="entry name" value="FAD/NAD-bd_sf"/>
</dbReference>
<dbReference type="NCBIfam" id="TIGR03467">
    <property type="entry name" value="HpnE"/>
    <property type="match status" value="1"/>
</dbReference>
<reference evidence="6 7" key="1">
    <citation type="journal article" date="2007" name="Genome Res.">
        <title>Genome characteristics of facultatively symbiotic Frankia sp. strains reflect host range and host plant biogeography.</title>
        <authorList>
            <person name="Normand P."/>
            <person name="Lapierre P."/>
            <person name="Tisa L.S."/>
            <person name="Gogarten J.P."/>
            <person name="Alloisio N."/>
            <person name="Bagnarol E."/>
            <person name="Bassi C.A."/>
            <person name="Berry A.M."/>
            <person name="Bickhart D.M."/>
            <person name="Choisne N."/>
            <person name="Couloux A."/>
            <person name="Cournoyer B."/>
            <person name="Cruveiller S."/>
            <person name="Daubin V."/>
            <person name="Demange N."/>
            <person name="Francino M.P."/>
            <person name="Goltsman E."/>
            <person name="Huang Y."/>
            <person name="Kopp O.R."/>
            <person name="Labarre L."/>
            <person name="Lapidus A."/>
            <person name="Lavire C."/>
            <person name="Marechal J."/>
            <person name="Martinez M."/>
            <person name="Mastronunzio J.E."/>
            <person name="Mullin B.C."/>
            <person name="Niemann J."/>
            <person name="Pujic P."/>
            <person name="Rawnsley T."/>
            <person name="Rouy Z."/>
            <person name="Schenowitz C."/>
            <person name="Sellstedt A."/>
            <person name="Tavares F."/>
            <person name="Tomkins J.P."/>
            <person name="Vallenet D."/>
            <person name="Valverde C."/>
            <person name="Wall L.G."/>
            <person name="Wang Y."/>
            <person name="Medigue C."/>
            <person name="Benson D.R."/>
        </authorList>
    </citation>
    <scope>NUCLEOTIDE SEQUENCE [LARGE SCALE GENOMIC DNA]</scope>
    <source>
        <strain evidence="7">DSM 45986 / CECT 9034 / ACN14a</strain>
    </source>
</reference>
<comment type="cofactor">
    <cofactor evidence="1">
        <name>FAD</name>
        <dbReference type="ChEBI" id="CHEBI:57692"/>
    </cofactor>
</comment>
<dbReference type="Proteomes" id="UP000000657">
    <property type="component" value="Chromosome"/>
</dbReference>
<keyword evidence="7" id="KW-1185">Reference proteome</keyword>
<feature type="compositionally biased region" description="Polar residues" evidence="4">
    <location>
        <begin position="578"/>
        <end position="588"/>
    </location>
</feature>
<dbReference type="STRING" id="326424.FRAAL1430"/>
<dbReference type="Pfam" id="PF01593">
    <property type="entry name" value="Amino_oxidase"/>
    <property type="match status" value="1"/>
</dbReference>
<proteinExistence type="predicted"/>
<dbReference type="PANTHER" id="PTHR42923">
    <property type="entry name" value="PROTOPORPHYRINOGEN OXIDASE"/>
    <property type="match status" value="1"/>
</dbReference>
<protein>
    <submittedName>
        <fullName evidence="6">Squalene/phytoene dehydrogenase</fullName>
        <ecNumber evidence="6">1.14.99.30</ecNumber>
    </submittedName>
</protein>
<evidence type="ECO:0000256" key="2">
    <source>
        <dbReference type="ARBA" id="ARBA00023002"/>
    </source>
</evidence>
<evidence type="ECO:0000313" key="7">
    <source>
        <dbReference type="Proteomes" id="UP000000657"/>
    </source>
</evidence>
<evidence type="ECO:0000259" key="5">
    <source>
        <dbReference type="Pfam" id="PF01593"/>
    </source>
</evidence>
<dbReference type="SUPFAM" id="SSF51905">
    <property type="entry name" value="FAD/NAD(P)-binding domain"/>
    <property type="match status" value="1"/>
</dbReference>
<evidence type="ECO:0000313" key="6">
    <source>
        <dbReference type="EMBL" id="CAJ60088.1"/>
    </source>
</evidence>
<dbReference type="EMBL" id="CT573213">
    <property type="protein sequence ID" value="CAJ60088.1"/>
    <property type="molecule type" value="Genomic_DNA"/>
</dbReference>
<dbReference type="InterPro" id="IPR050464">
    <property type="entry name" value="Zeta_carotene_desat/Oxidored"/>
</dbReference>
<dbReference type="EC" id="1.14.99.30" evidence="6"/>
<dbReference type="AlphaFoldDB" id="Q0RQT5"/>
<evidence type="ECO:0000256" key="3">
    <source>
        <dbReference type="PIRSR" id="PIRSR601613-1"/>
    </source>
</evidence>
<dbReference type="PANTHER" id="PTHR42923:SF47">
    <property type="entry name" value="BLR3003 PROTEIN"/>
    <property type="match status" value="1"/>
</dbReference>
<dbReference type="InterPro" id="IPR002937">
    <property type="entry name" value="Amino_oxidase"/>
</dbReference>
<dbReference type="GO" id="GO:0016491">
    <property type="term" value="F:oxidoreductase activity"/>
    <property type="evidence" value="ECO:0007669"/>
    <property type="project" value="UniProtKB-KW"/>
</dbReference>
<dbReference type="InterPro" id="IPR001613">
    <property type="entry name" value="Flavin_amine_oxidase"/>
</dbReference>
<feature type="binding site" evidence="3">
    <location>
        <position position="256"/>
    </location>
    <ligand>
        <name>FAD</name>
        <dbReference type="ChEBI" id="CHEBI:57692"/>
    </ligand>
</feature>
<dbReference type="eggNOG" id="COG1232">
    <property type="taxonomic scope" value="Bacteria"/>
</dbReference>
<dbReference type="PRINTS" id="PR00757">
    <property type="entry name" value="AMINEOXDASEF"/>
</dbReference>
<gene>
    <name evidence="6" type="ordered locus">FRAAL1430</name>
</gene>
<feature type="compositionally biased region" description="Polar residues" evidence="4">
    <location>
        <begin position="516"/>
        <end position="533"/>
    </location>
</feature>
<dbReference type="KEGG" id="fal:FRAAL1430"/>
<evidence type="ECO:0000256" key="4">
    <source>
        <dbReference type="SAM" id="MobiDB-lite"/>
    </source>
</evidence>
<dbReference type="HOGENOM" id="CLU_022687_2_0_11"/>
<feature type="binding site" evidence="3">
    <location>
        <begin position="49"/>
        <end position="50"/>
    </location>
    <ligand>
        <name>FAD</name>
        <dbReference type="ChEBI" id="CHEBI:57692"/>
    </ligand>
</feature>
<dbReference type="Gene3D" id="3.50.50.60">
    <property type="entry name" value="FAD/NAD(P)-binding domain"/>
    <property type="match status" value="1"/>
</dbReference>
<organism evidence="6 7">
    <name type="scientific">Frankia alni (strain DSM 45986 / CECT 9034 / ACN14a)</name>
    <dbReference type="NCBI Taxonomy" id="326424"/>
    <lineage>
        <taxon>Bacteria</taxon>
        <taxon>Bacillati</taxon>
        <taxon>Actinomycetota</taxon>
        <taxon>Actinomycetes</taxon>
        <taxon>Frankiales</taxon>
        <taxon>Frankiaceae</taxon>
        <taxon>Frankia</taxon>
    </lineage>
</organism>
<accession>Q0RQT5</accession>
<evidence type="ECO:0000256" key="1">
    <source>
        <dbReference type="ARBA" id="ARBA00001974"/>
    </source>
</evidence>
<name>Q0RQT5_FRAAA</name>
<sequence length="588" mass="59930">MSEATEAAGATVAGRDGSRPHLVVVGGGLAGMAAALLAVDSGARVTLLEARPRLGGQTTSFRRGDLWIDTGQHVFMRCCTAYRGLLARLGVEHLTTLQPRLDVPVLLGDSLTRTRLRRTSVRLPAPLHLAPALLGYRALPLAERLRAGLAAFQLGRLDQRSAAVDERSFGAWLASHGQGPAATKALWELLTVATLNAPAAEASLGLAAKVVRTGLLDGADAGDLGWAEVPLSRLHGDAAMAALTAAGADVHLGAKVRAITAAGGGWELAVTAGGTSRGEAVPGTDAAGRLHADAVVLAVPPPAAADLLPAGAGPRPERLRELGDSPIINVHMIYPRQVIEGPFLAVVDSPIQWIFDRTISSGLAASGPPGAQYLALSQSAAEPWIDRSANELRTLFVDEMARLFPAARAAAPIEVFVTRERTATFRQAPGSLALRPGTSTGLPGFALAGTWTDTGWPATMESAVRSGLAATRESLAGMGVVVNGLAGSAGGVRGAAGRPPAPARRLPRQGADGAPATSTTPASDPSEPTSVPSDPSLVLDTAVAPNASDSSDSPDPRGENAVTAATKAVTGPVPTGQPGHSSTGGFPV</sequence>
<feature type="region of interest" description="Disordered" evidence="4">
    <location>
        <begin position="488"/>
        <end position="588"/>
    </location>
</feature>
<dbReference type="InterPro" id="IPR017830">
    <property type="entry name" value="SQase_HpnE"/>
</dbReference>
<feature type="domain" description="Amine oxidase" evidence="5">
    <location>
        <begin position="29"/>
        <end position="472"/>
    </location>
</feature>
<keyword evidence="2 6" id="KW-0560">Oxidoreductase</keyword>